<feature type="compositionally biased region" description="Basic and acidic residues" evidence="1">
    <location>
        <begin position="181"/>
        <end position="202"/>
    </location>
</feature>
<name>A0A4S1XF45_9SPHN</name>
<reference evidence="3 4" key="1">
    <citation type="submission" date="2019-04" db="EMBL/GenBank/DDBJ databases">
        <title>Sphingomonas psychrotolerans sp. nov., isolated from soil in the Tianshan Mountains, Xinjiang, China.</title>
        <authorList>
            <person name="Luo Y."/>
            <person name="Sheng H."/>
        </authorList>
    </citation>
    <scope>NUCLEOTIDE SEQUENCE [LARGE SCALE GENOMIC DNA]</scope>
    <source>
        <strain evidence="3 4">ZFGT-11</strain>
    </source>
</reference>
<keyword evidence="2" id="KW-1133">Transmembrane helix</keyword>
<dbReference type="AlphaFoldDB" id="A0A4S1XF45"/>
<organism evidence="3 4">
    <name type="scientific">Sphingomonas gei</name>
    <dbReference type="NCBI Taxonomy" id="1395960"/>
    <lineage>
        <taxon>Bacteria</taxon>
        <taxon>Pseudomonadati</taxon>
        <taxon>Pseudomonadota</taxon>
        <taxon>Alphaproteobacteria</taxon>
        <taxon>Sphingomonadales</taxon>
        <taxon>Sphingomonadaceae</taxon>
        <taxon>Sphingomonas</taxon>
    </lineage>
</organism>
<keyword evidence="2" id="KW-0472">Membrane</keyword>
<evidence type="ECO:0000256" key="2">
    <source>
        <dbReference type="SAM" id="Phobius"/>
    </source>
</evidence>
<protein>
    <recommendedName>
        <fullName evidence="5">Transmembrane protein</fullName>
    </recommendedName>
</protein>
<keyword evidence="4" id="KW-1185">Reference proteome</keyword>
<proteinExistence type="predicted"/>
<comment type="caution">
    <text evidence="3">The sequence shown here is derived from an EMBL/GenBank/DDBJ whole genome shotgun (WGS) entry which is preliminary data.</text>
</comment>
<gene>
    <name evidence="3" type="ORF">E5A73_09255</name>
</gene>
<evidence type="ECO:0000313" key="4">
    <source>
        <dbReference type="Proteomes" id="UP000306147"/>
    </source>
</evidence>
<feature type="compositionally biased region" description="Low complexity" evidence="1">
    <location>
        <begin position="115"/>
        <end position="125"/>
    </location>
</feature>
<feature type="transmembrane region" description="Helical" evidence="2">
    <location>
        <begin position="80"/>
        <end position="103"/>
    </location>
</feature>
<feature type="compositionally biased region" description="Low complexity" evidence="1">
    <location>
        <begin position="150"/>
        <end position="165"/>
    </location>
</feature>
<feature type="compositionally biased region" description="Polar residues" evidence="1">
    <location>
        <begin position="139"/>
        <end position="149"/>
    </location>
</feature>
<evidence type="ECO:0000256" key="1">
    <source>
        <dbReference type="SAM" id="MobiDB-lite"/>
    </source>
</evidence>
<feature type="transmembrane region" description="Helical" evidence="2">
    <location>
        <begin position="54"/>
        <end position="74"/>
    </location>
</feature>
<dbReference type="Proteomes" id="UP000306147">
    <property type="component" value="Unassembled WGS sequence"/>
</dbReference>
<dbReference type="EMBL" id="SRXT01000003">
    <property type="protein sequence ID" value="TGX54283.1"/>
    <property type="molecule type" value="Genomic_DNA"/>
</dbReference>
<feature type="region of interest" description="Disordered" evidence="1">
    <location>
        <begin position="115"/>
        <end position="210"/>
    </location>
</feature>
<keyword evidence="2" id="KW-0812">Transmembrane</keyword>
<sequence length="210" mass="23449">MGLISAAWGGTHARQRFWPNRGDSGVAQLRCPAVEESTMSSATDRAHRREALEFLGYFVLAGALAGATFWLVQYRPYKEAKWYILACLATAVVSVLYAGRLYYISRTLSRRNVVRPAVRSPARRAAPPRPTRLKWSERLAQQESGSTGNAAPDASPRSRAAPNRGSDAEMREDSQMALDAIKARIAERMRLEDKDKELERRQPGKFSGRP</sequence>
<evidence type="ECO:0008006" key="5">
    <source>
        <dbReference type="Google" id="ProtNLM"/>
    </source>
</evidence>
<accession>A0A4S1XF45</accession>
<evidence type="ECO:0000313" key="3">
    <source>
        <dbReference type="EMBL" id="TGX54283.1"/>
    </source>
</evidence>